<comment type="caution">
    <text evidence="1">The sequence shown here is derived from an EMBL/GenBank/DDBJ whole genome shotgun (WGS) entry which is preliminary data.</text>
</comment>
<proteinExistence type="predicted"/>
<protein>
    <submittedName>
        <fullName evidence="1">Uncharacterized protein</fullName>
    </submittedName>
</protein>
<organism evidence="1 2">
    <name type="scientific">Platanthera guangdongensis</name>
    <dbReference type="NCBI Taxonomy" id="2320717"/>
    <lineage>
        <taxon>Eukaryota</taxon>
        <taxon>Viridiplantae</taxon>
        <taxon>Streptophyta</taxon>
        <taxon>Embryophyta</taxon>
        <taxon>Tracheophyta</taxon>
        <taxon>Spermatophyta</taxon>
        <taxon>Magnoliopsida</taxon>
        <taxon>Liliopsida</taxon>
        <taxon>Asparagales</taxon>
        <taxon>Orchidaceae</taxon>
        <taxon>Orchidoideae</taxon>
        <taxon>Orchideae</taxon>
        <taxon>Orchidinae</taxon>
        <taxon>Platanthera</taxon>
    </lineage>
</organism>
<reference evidence="1 2" key="1">
    <citation type="journal article" date="2022" name="Nat. Plants">
        <title>Genomes of leafy and leafless Platanthera orchids illuminate the evolution of mycoheterotrophy.</title>
        <authorList>
            <person name="Li M.H."/>
            <person name="Liu K.W."/>
            <person name="Li Z."/>
            <person name="Lu H.C."/>
            <person name="Ye Q.L."/>
            <person name="Zhang D."/>
            <person name="Wang J.Y."/>
            <person name="Li Y.F."/>
            <person name="Zhong Z.M."/>
            <person name="Liu X."/>
            <person name="Yu X."/>
            <person name="Liu D.K."/>
            <person name="Tu X.D."/>
            <person name="Liu B."/>
            <person name="Hao Y."/>
            <person name="Liao X.Y."/>
            <person name="Jiang Y.T."/>
            <person name="Sun W.H."/>
            <person name="Chen J."/>
            <person name="Chen Y.Q."/>
            <person name="Ai Y."/>
            <person name="Zhai J.W."/>
            <person name="Wu S.S."/>
            <person name="Zhou Z."/>
            <person name="Hsiao Y.Y."/>
            <person name="Wu W.L."/>
            <person name="Chen Y.Y."/>
            <person name="Lin Y.F."/>
            <person name="Hsu J.L."/>
            <person name="Li C.Y."/>
            <person name="Wang Z.W."/>
            <person name="Zhao X."/>
            <person name="Zhong W.Y."/>
            <person name="Ma X.K."/>
            <person name="Ma L."/>
            <person name="Huang J."/>
            <person name="Chen G.Z."/>
            <person name="Huang M.Z."/>
            <person name="Huang L."/>
            <person name="Peng D.H."/>
            <person name="Luo Y.B."/>
            <person name="Zou S.Q."/>
            <person name="Chen S.P."/>
            <person name="Lan S."/>
            <person name="Tsai W.C."/>
            <person name="Van de Peer Y."/>
            <person name="Liu Z.J."/>
        </authorList>
    </citation>
    <scope>NUCLEOTIDE SEQUENCE [LARGE SCALE GENOMIC DNA]</scope>
    <source>
        <strain evidence="1">Lor288</strain>
    </source>
</reference>
<keyword evidence="2" id="KW-1185">Reference proteome</keyword>
<evidence type="ECO:0000313" key="1">
    <source>
        <dbReference type="EMBL" id="KAK8960688.1"/>
    </source>
</evidence>
<sequence length="84" mass="9055">MDGVRCTRAQSSWDLGGLGPKCGLGTEAWAAARSVAALALQNYGGFEVVYDHVGPELRNELLGQLVPEMFSKPARSGHPWSRNL</sequence>
<gene>
    <name evidence="1" type="ORF">KSP40_PGU016088</name>
</gene>
<name>A0ABR2M9E9_9ASPA</name>
<evidence type="ECO:0000313" key="2">
    <source>
        <dbReference type="Proteomes" id="UP001412067"/>
    </source>
</evidence>
<dbReference type="EMBL" id="JBBWWR010000010">
    <property type="protein sequence ID" value="KAK8960688.1"/>
    <property type="molecule type" value="Genomic_DNA"/>
</dbReference>
<dbReference type="Proteomes" id="UP001412067">
    <property type="component" value="Unassembled WGS sequence"/>
</dbReference>
<accession>A0ABR2M9E9</accession>